<keyword evidence="4" id="KW-1185">Reference proteome</keyword>
<feature type="domain" description="DUF4704" evidence="2">
    <location>
        <begin position="1"/>
        <end position="298"/>
    </location>
</feature>
<comment type="caution">
    <text evidence="3">The sequence shown here is derived from an EMBL/GenBank/DDBJ whole genome shotgun (WGS) entry which is preliminary data.</text>
</comment>
<feature type="non-terminal residue" evidence="3">
    <location>
        <position position="299"/>
    </location>
</feature>
<organism evidence="3 4">
    <name type="scientific">Goodea atripinnis</name>
    <dbReference type="NCBI Taxonomy" id="208336"/>
    <lineage>
        <taxon>Eukaryota</taxon>
        <taxon>Metazoa</taxon>
        <taxon>Chordata</taxon>
        <taxon>Craniata</taxon>
        <taxon>Vertebrata</taxon>
        <taxon>Euteleostomi</taxon>
        <taxon>Actinopterygii</taxon>
        <taxon>Neopterygii</taxon>
        <taxon>Teleostei</taxon>
        <taxon>Neoteleostei</taxon>
        <taxon>Acanthomorphata</taxon>
        <taxon>Ovalentaria</taxon>
        <taxon>Atherinomorphae</taxon>
        <taxon>Cyprinodontiformes</taxon>
        <taxon>Goodeidae</taxon>
        <taxon>Goodea</taxon>
    </lineage>
</organism>
<dbReference type="Proteomes" id="UP001476798">
    <property type="component" value="Unassembled WGS sequence"/>
</dbReference>
<feature type="non-terminal residue" evidence="3">
    <location>
        <position position="1"/>
    </location>
</feature>
<evidence type="ECO:0000259" key="2">
    <source>
        <dbReference type="Pfam" id="PF15787"/>
    </source>
</evidence>
<dbReference type="InterPro" id="IPR050865">
    <property type="entry name" value="BEACH_Domain"/>
</dbReference>
<gene>
    <name evidence="3" type="ORF">GOODEAATRI_013957</name>
</gene>
<dbReference type="SUPFAM" id="SSF48371">
    <property type="entry name" value="ARM repeat"/>
    <property type="match status" value="1"/>
</dbReference>
<dbReference type="PANTHER" id="PTHR13743:SF62">
    <property type="entry name" value="NEUROBEACHIN"/>
    <property type="match status" value="1"/>
</dbReference>
<proteinExistence type="predicted"/>
<reference evidence="3 4" key="1">
    <citation type="submission" date="2021-06" db="EMBL/GenBank/DDBJ databases">
        <authorList>
            <person name="Palmer J.M."/>
        </authorList>
    </citation>
    <scope>NUCLEOTIDE SEQUENCE [LARGE SCALE GENOMIC DNA]</scope>
    <source>
        <strain evidence="3 4">GA_2019</strain>
        <tissue evidence="3">Muscle</tissue>
    </source>
</reference>
<protein>
    <recommendedName>
        <fullName evidence="2">DUF4704 domain-containing protein</fullName>
    </recommendedName>
</protein>
<dbReference type="InterPro" id="IPR016024">
    <property type="entry name" value="ARM-type_fold"/>
</dbReference>
<evidence type="ECO:0000313" key="3">
    <source>
        <dbReference type="EMBL" id="MEQ2165133.1"/>
    </source>
</evidence>
<name>A0ABV0N3A6_9TELE</name>
<dbReference type="PANTHER" id="PTHR13743">
    <property type="entry name" value="BEIGE/BEACH-RELATED"/>
    <property type="match status" value="1"/>
</dbReference>
<dbReference type="Pfam" id="PF15787">
    <property type="entry name" value="DUF4704"/>
    <property type="match status" value="1"/>
</dbReference>
<dbReference type="EMBL" id="JAHRIO010020952">
    <property type="protein sequence ID" value="MEQ2165133.1"/>
    <property type="molecule type" value="Genomic_DNA"/>
</dbReference>
<evidence type="ECO:0000313" key="4">
    <source>
        <dbReference type="Proteomes" id="UP001476798"/>
    </source>
</evidence>
<sequence>DVKAIVTHSIHSAIHSIGGIQVLFPLFAQLDYKQLNDSSVDTTVCATLLAFLVELLKSSVAMQEQMLGGKGFLVIGYLLEKSSRIHITRAVLEQFLSFAKYLDGLPHGAPLLKQLCDHVLFNAAIWIHTPAKVQLSLYTYLSSEFIGTATIYTTIRRVGTVLQLMHTLKYYYWATNPLECSGITPKGLDGPRPSQKEIISLRAFMLLFLKQLILKDRGVKEDELQSILNYLLTMHEDENIHDVLQLLVALMSEHPASMIPAFDQRNGIRVICKLLASKSESIRVQALKVLGYFLKHLGH</sequence>
<keyword evidence="1" id="KW-0853">WD repeat</keyword>
<evidence type="ECO:0000256" key="1">
    <source>
        <dbReference type="ARBA" id="ARBA00022574"/>
    </source>
</evidence>
<accession>A0ABV0N3A6</accession>
<dbReference type="InterPro" id="IPR031570">
    <property type="entry name" value="NBEA/BDCP_DUF4704"/>
</dbReference>